<dbReference type="PANTHER" id="PTHR32248">
    <property type="entry name" value="RNA POLYMERASE SIGMA-54 FACTOR"/>
    <property type="match status" value="1"/>
</dbReference>
<organism evidence="1 2">
    <name type="scientific">Klebsiella variicola</name>
    <dbReference type="NCBI Taxonomy" id="244366"/>
    <lineage>
        <taxon>Bacteria</taxon>
        <taxon>Pseudomonadati</taxon>
        <taxon>Pseudomonadota</taxon>
        <taxon>Gammaproteobacteria</taxon>
        <taxon>Enterobacterales</taxon>
        <taxon>Enterobacteriaceae</taxon>
        <taxon>Klebsiella/Raoultella group</taxon>
        <taxon>Klebsiella</taxon>
        <taxon>Klebsiella pneumoniae complex</taxon>
    </lineage>
</organism>
<reference evidence="1 2" key="1">
    <citation type="submission" date="2017-11" db="EMBL/GenBank/DDBJ databases">
        <authorList>
            <person name="Han C.G."/>
        </authorList>
    </citation>
    <scope>NUCLEOTIDE SEQUENCE [LARGE SCALE GENOMIC DNA]</scope>
    <source>
        <strain evidence="1 2">A5</strain>
    </source>
</reference>
<dbReference type="PANTHER" id="PTHR32248:SF4">
    <property type="entry name" value="RNA POLYMERASE SIGMA-54 FACTOR"/>
    <property type="match status" value="1"/>
</dbReference>
<gene>
    <name evidence="1" type="ORF">CWM98_35470</name>
</gene>
<name>A0A2N5A4L8_KLEVA</name>
<dbReference type="Proteomes" id="UP000234473">
    <property type="component" value="Unassembled WGS sequence"/>
</dbReference>
<reference evidence="1 2" key="2">
    <citation type="submission" date="2018-01" db="EMBL/GenBank/DDBJ databases">
        <title>Genomic study of Klebsiella pneumoniae.</title>
        <authorList>
            <person name="Yang Y."/>
            <person name="Bicalho R."/>
        </authorList>
    </citation>
    <scope>NUCLEOTIDE SEQUENCE [LARGE SCALE GENOMIC DNA]</scope>
    <source>
        <strain evidence="1 2">A5</strain>
    </source>
</reference>
<dbReference type="EMBL" id="PICB01002938">
    <property type="protein sequence ID" value="PLP37465.1"/>
    <property type="molecule type" value="Genomic_DNA"/>
</dbReference>
<dbReference type="AlphaFoldDB" id="A0A2N5A4L8"/>
<dbReference type="InterPro" id="IPR000394">
    <property type="entry name" value="RNA_pol_sigma_54"/>
</dbReference>
<accession>A0A2N5A4L8</accession>
<dbReference type="GO" id="GO:0016987">
    <property type="term" value="F:sigma factor activity"/>
    <property type="evidence" value="ECO:0007669"/>
    <property type="project" value="InterPro"/>
</dbReference>
<comment type="caution">
    <text evidence="1">The sequence shown here is derived from an EMBL/GenBank/DDBJ whole genome shotgun (WGS) entry which is preliminary data.</text>
</comment>
<sequence length="50" mass="5744">MKQGLQLRLSQQLAMTPQLQQAIRLLQLSTLELQQELQQALESNPLLEQT</sequence>
<dbReference type="GO" id="GO:0003899">
    <property type="term" value="F:DNA-directed RNA polymerase activity"/>
    <property type="evidence" value="ECO:0007669"/>
    <property type="project" value="UniProtKB-EC"/>
</dbReference>
<proteinExistence type="predicted"/>
<dbReference type="Pfam" id="PF00309">
    <property type="entry name" value="Sigma54_AID"/>
    <property type="match status" value="1"/>
</dbReference>
<protein>
    <submittedName>
        <fullName evidence="1">RNA polymerase factor sigma-54</fullName>
        <ecNumber evidence="1">2.7.7.6</ecNumber>
    </submittedName>
</protein>
<dbReference type="EC" id="2.7.7.6" evidence="1"/>
<evidence type="ECO:0000313" key="2">
    <source>
        <dbReference type="Proteomes" id="UP000234473"/>
    </source>
</evidence>
<feature type="non-terminal residue" evidence="1">
    <location>
        <position position="50"/>
    </location>
</feature>
<evidence type="ECO:0000313" key="1">
    <source>
        <dbReference type="EMBL" id="PLP37465.1"/>
    </source>
</evidence>
<keyword evidence="1" id="KW-0808">Transferase</keyword>
<keyword evidence="1" id="KW-0548">Nucleotidyltransferase</keyword>
<dbReference type="GO" id="GO:0001216">
    <property type="term" value="F:DNA-binding transcription activator activity"/>
    <property type="evidence" value="ECO:0007669"/>
    <property type="project" value="InterPro"/>
</dbReference>